<feature type="region of interest" description="Disordered" evidence="1">
    <location>
        <begin position="1"/>
        <end position="59"/>
    </location>
</feature>
<dbReference type="Proteomes" id="UP001190700">
    <property type="component" value="Unassembled WGS sequence"/>
</dbReference>
<feature type="compositionally biased region" description="Polar residues" evidence="1">
    <location>
        <begin position="30"/>
        <end position="44"/>
    </location>
</feature>
<gene>
    <name evidence="2" type="ORF">CYMTET_18260</name>
</gene>
<dbReference type="AlphaFoldDB" id="A0AAE0G8C6"/>
<name>A0AAE0G8C6_9CHLO</name>
<comment type="caution">
    <text evidence="2">The sequence shown here is derived from an EMBL/GenBank/DDBJ whole genome shotgun (WGS) entry which is preliminary data.</text>
</comment>
<sequence>MKEEERKAKLREKFQKRNEDSGDTGFDSVDPQSTAKSTDTSQKPPTEPETESDKVPDVVPWKRFQLSGAALLPRGGVGHSEHCGK</sequence>
<organism evidence="2 3">
    <name type="scientific">Cymbomonas tetramitiformis</name>
    <dbReference type="NCBI Taxonomy" id="36881"/>
    <lineage>
        <taxon>Eukaryota</taxon>
        <taxon>Viridiplantae</taxon>
        <taxon>Chlorophyta</taxon>
        <taxon>Pyramimonadophyceae</taxon>
        <taxon>Pyramimonadales</taxon>
        <taxon>Pyramimonadaceae</taxon>
        <taxon>Cymbomonas</taxon>
    </lineage>
</organism>
<evidence type="ECO:0000313" key="3">
    <source>
        <dbReference type="Proteomes" id="UP001190700"/>
    </source>
</evidence>
<evidence type="ECO:0000313" key="2">
    <source>
        <dbReference type="EMBL" id="KAK3273505.1"/>
    </source>
</evidence>
<proteinExistence type="predicted"/>
<feature type="compositionally biased region" description="Basic and acidic residues" evidence="1">
    <location>
        <begin position="1"/>
        <end position="20"/>
    </location>
</feature>
<reference evidence="2 3" key="1">
    <citation type="journal article" date="2015" name="Genome Biol. Evol.">
        <title>Comparative Genomics of a Bacterivorous Green Alga Reveals Evolutionary Causalities and Consequences of Phago-Mixotrophic Mode of Nutrition.</title>
        <authorList>
            <person name="Burns J.A."/>
            <person name="Paasch A."/>
            <person name="Narechania A."/>
            <person name="Kim E."/>
        </authorList>
    </citation>
    <scope>NUCLEOTIDE SEQUENCE [LARGE SCALE GENOMIC DNA]</scope>
    <source>
        <strain evidence="2 3">PLY_AMNH</strain>
    </source>
</reference>
<evidence type="ECO:0000256" key="1">
    <source>
        <dbReference type="SAM" id="MobiDB-lite"/>
    </source>
</evidence>
<dbReference type="EMBL" id="LGRX02008442">
    <property type="protein sequence ID" value="KAK3273505.1"/>
    <property type="molecule type" value="Genomic_DNA"/>
</dbReference>
<protein>
    <submittedName>
        <fullName evidence="2">Uncharacterized protein</fullName>
    </submittedName>
</protein>
<keyword evidence="3" id="KW-1185">Reference proteome</keyword>
<accession>A0AAE0G8C6</accession>